<dbReference type="InterPro" id="IPR020834">
    <property type="entry name" value="LipOase_CS"/>
</dbReference>
<feature type="domain" description="Lipoxygenase" evidence="7">
    <location>
        <begin position="123"/>
        <end position="667"/>
    </location>
</feature>
<dbReference type="Gene3D" id="3.10.450.60">
    <property type="match status" value="1"/>
</dbReference>
<keyword evidence="2" id="KW-0223">Dioxygenase</keyword>
<dbReference type="EMBL" id="JAODUO010000128">
    <property type="protein sequence ID" value="KAK2188581.1"/>
    <property type="molecule type" value="Genomic_DNA"/>
</dbReference>
<dbReference type="SUPFAM" id="SSF48484">
    <property type="entry name" value="Lipoxigenase"/>
    <property type="match status" value="1"/>
</dbReference>
<dbReference type="GO" id="GO:0046872">
    <property type="term" value="F:metal ion binding"/>
    <property type="evidence" value="ECO:0007669"/>
    <property type="project" value="UniProtKB-KW"/>
</dbReference>
<feature type="domain" description="PLAT" evidence="6">
    <location>
        <begin position="11"/>
        <end position="129"/>
    </location>
</feature>
<dbReference type="InterPro" id="IPR036392">
    <property type="entry name" value="PLAT/LH2_dom_sf"/>
</dbReference>
<dbReference type="GO" id="GO:0034440">
    <property type="term" value="P:lipid oxidation"/>
    <property type="evidence" value="ECO:0007669"/>
    <property type="project" value="InterPro"/>
</dbReference>
<keyword evidence="3" id="KW-0560">Oxidoreductase</keyword>
<keyword evidence="4" id="KW-0443">Lipid metabolism</keyword>
<sequence>MGNCCSVEGAIDHWIYVKTGDRKGSGTDANVRAILYDNAGHESPVINLDCYFQNDYERGKTEVFQAPPLKDFGAVAKVEVWRDNTDVRADWFCEVVVVNDRRTDRWFYFPLQRWMVPQRRYVVCAYDTALPQLDENRRLREKDLEERRMLYQYAQRAPDLPVQIKSIPADELFSEEFKWDIVERMNALLANTSLAARPWGGLADLSSCYTYPFDEPTGIDNWSNDVCFGAQRLTGCNPTMIRRCSELPENLGITAEMLQPFLEGWTLRQIIQADRLFLVDLKILEDLPTVNDNRLCCPLGLFFVNGDKQLLPIAIQLYQQITPDNPVFLPNDPPFTWLLAKMWFNNADATVHQCLSHIGFTNMLMEGVCIAMHRNLSSSHPVFRLLAPHFLFLIGINASGMERLISPRGWLDNCTTVGREGLLELIRRGTAEWRIDVNGSLPRDLKSRGLLDQNILPYYGYRDDGLLIYNAIEGYIKEILEHYYDTANKITEDYELQNWGRDLALSRDEGGVGINGMPPGGRFRHRADLVLICTSIIFTCSAQHMAVNASQYNEYAFPPNYPIYLAGQPPTDRLPRSEEDLVVALANKACTMETMAFTRLLSAATGPSLGQWNFQFQYDPPAVKAEKRFREELQKISEMVKERNVHRPHFYKYTNLDPKNIPSSICI</sequence>
<comment type="caution">
    <text evidence="8">The sequence shown here is derived from an EMBL/GenBank/DDBJ whole genome shotgun (WGS) entry which is preliminary data.</text>
</comment>
<dbReference type="InterPro" id="IPR013819">
    <property type="entry name" value="LipOase_C"/>
</dbReference>
<dbReference type="GO" id="GO:0016702">
    <property type="term" value="F:oxidoreductase activity, acting on single donors with incorporation of molecular oxygen, incorporation of two atoms of oxygen"/>
    <property type="evidence" value="ECO:0007669"/>
    <property type="project" value="InterPro"/>
</dbReference>
<dbReference type="SUPFAM" id="SSF49723">
    <property type="entry name" value="Lipase/lipooxygenase domain (PLAT/LH2 domain)"/>
    <property type="match status" value="1"/>
</dbReference>
<organism evidence="8 9">
    <name type="scientific">Ridgeia piscesae</name>
    <name type="common">Tubeworm</name>
    <dbReference type="NCBI Taxonomy" id="27915"/>
    <lineage>
        <taxon>Eukaryota</taxon>
        <taxon>Metazoa</taxon>
        <taxon>Spiralia</taxon>
        <taxon>Lophotrochozoa</taxon>
        <taxon>Annelida</taxon>
        <taxon>Polychaeta</taxon>
        <taxon>Sedentaria</taxon>
        <taxon>Canalipalpata</taxon>
        <taxon>Sabellida</taxon>
        <taxon>Siboglinidae</taxon>
        <taxon>Ridgeia</taxon>
    </lineage>
</organism>
<evidence type="ECO:0000256" key="1">
    <source>
        <dbReference type="ARBA" id="ARBA00022723"/>
    </source>
</evidence>
<evidence type="ECO:0000259" key="7">
    <source>
        <dbReference type="PROSITE" id="PS51393"/>
    </source>
</evidence>
<name>A0AAD9P5K3_RIDPI</name>
<dbReference type="InterPro" id="IPR036226">
    <property type="entry name" value="LipOase_C_sf"/>
</dbReference>
<dbReference type="PRINTS" id="PR00087">
    <property type="entry name" value="LIPOXYGENASE"/>
</dbReference>
<keyword evidence="9" id="KW-1185">Reference proteome</keyword>
<dbReference type="Gene3D" id="2.40.180.10">
    <property type="entry name" value="Catalase core domain"/>
    <property type="match status" value="1"/>
</dbReference>
<evidence type="ECO:0000256" key="3">
    <source>
        <dbReference type="ARBA" id="ARBA00023002"/>
    </source>
</evidence>
<dbReference type="Pfam" id="PF01477">
    <property type="entry name" value="PLAT"/>
    <property type="match status" value="1"/>
</dbReference>
<dbReference type="InterPro" id="IPR000907">
    <property type="entry name" value="LipOase"/>
</dbReference>
<keyword evidence="1" id="KW-0479">Metal-binding</keyword>
<proteinExistence type="predicted"/>
<evidence type="ECO:0000259" key="6">
    <source>
        <dbReference type="PROSITE" id="PS50095"/>
    </source>
</evidence>
<evidence type="ECO:0000313" key="9">
    <source>
        <dbReference type="Proteomes" id="UP001209878"/>
    </source>
</evidence>
<accession>A0AAD9P5K3</accession>
<dbReference type="AlphaFoldDB" id="A0AAD9P5K3"/>
<dbReference type="PROSITE" id="PS00081">
    <property type="entry name" value="LIPOXYGENASE_2"/>
    <property type="match status" value="1"/>
</dbReference>
<evidence type="ECO:0000256" key="2">
    <source>
        <dbReference type="ARBA" id="ARBA00022964"/>
    </source>
</evidence>
<dbReference type="PANTHER" id="PTHR11771">
    <property type="entry name" value="LIPOXYGENASE"/>
    <property type="match status" value="1"/>
</dbReference>
<dbReference type="Proteomes" id="UP001209878">
    <property type="component" value="Unassembled WGS sequence"/>
</dbReference>
<reference evidence="8" key="1">
    <citation type="journal article" date="2023" name="Mol. Biol. Evol.">
        <title>Third-Generation Sequencing Reveals the Adaptive Role of the Epigenome in Three Deep-Sea Polychaetes.</title>
        <authorList>
            <person name="Perez M."/>
            <person name="Aroh O."/>
            <person name="Sun Y."/>
            <person name="Lan Y."/>
            <person name="Juniper S.K."/>
            <person name="Young C.R."/>
            <person name="Angers B."/>
            <person name="Qian P.Y."/>
        </authorList>
    </citation>
    <scope>NUCLEOTIDE SEQUENCE</scope>
    <source>
        <strain evidence="8">R07B-5</strain>
    </source>
</reference>
<gene>
    <name evidence="8" type="ORF">NP493_128g05087</name>
</gene>
<dbReference type="Gene3D" id="1.20.245.10">
    <property type="entry name" value="Lipoxygenase-1, Domain 5"/>
    <property type="match status" value="1"/>
</dbReference>
<evidence type="ECO:0000256" key="4">
    <source>
        <dbReference type="ARBA" id="ARBA00023098"/>
    </source>
</evidence>
<dbReference type="Pfam" id="PF00305">
    <property type="entry name" value="Lipoxygenase"/>
    <property type="match status" value="1"/>
</dbReference>
<protein>
    <submittedName>
        <fullName evidence="8">Uncharacterized protein</fullName>
    </submittedName>
</protein>
<dbReference type="PROSITE" id="PS51393">
    <property type="entry name" value="LIPOXYGENASE_3"/>
    <property type="match status" value="1"/>
</dbReference>
<evidence type="ECO:0000313" key="8">
    <source>
        <dbReference type="EMBL" id="KAK2188581.1"/>
    </source>
</evidence>
<comment type="caution">
    <text evidence="5">Lacks conserved residue(s) required for the propagation of feature annotation.</text>
</comment>
<dbReference type="InterPro" id="IPR001024">
    <property type="entry name" value="PLAT/LH2_dom"/>
</dbReference>
<dbReference type="PROSITE" id="PS50095">
    <property type="entry name" value="PLAT"/>
    <property type="match status" value="1"/>
</dbReference>
<evidence type="ECO:0000256" key="5">
    <source>
        <dbReference type="PROSITE-ProRule" id="PRU00152"/>
    </source>
</evidence>